<dbReference type="AlphaFoldDB" id="A0A1I8NBE9"/>
<dbReference type="InterPro" id="IPR001875">
    <property type="entry name" value="DED_dom"/>
</dbReference>
<evidence type="ECO:0000259" key="2">
    <source>
        <dbReference type="PROSITE" id="PS50168"/>
    </source>
</evidence>
<dbReference type="OrthoDB" id="100767at2759"/>
<organism evidence="3">
    <name type="scientific">Musca domestica</name>
    <name type="common">House fly</name>
    <dbReference type="NCBI Taxonomy" id="7370"/>
    <lineage>
        <taxon>Eukaryota</taxon>
        <taxon>Metazoa</taxon>
        <taxon>Ecdysozoa</taxon>
        <taxon>Arthropoda</taxon>
        <taxon>Hexapoda</taxon>
        <taxon>Insecta</taxon>
        <taxon>Pterygota</taxon>
        <taxon>Neoptera</taxon>
        <taxon>Endopterygota</taxon>
        <taxon>Diptera</taxon>
        <taxon>Brachycera</taxon>
        <taxon>Muscomorpha</taxon>
        <taxon>Muscoidea</taxon>
        <taxon>Muscidae</taxon>
        <taxon>Musca</taxon>
    </lineage>
</organism>
<dbReference type="Pfam" id="PF00531">
    <property type="entry name" value="Death"/>
    <property type="match status" value="1"/>
</dbReference>
<dbReference type="InterPro" id="IPR011029">
    <property type="entry name" value="DEATH-like_dom_sf"/>
</dbReference>
<feature type="domain" description="DED" evidence="2">
    <location>
        <begin position="6"/>
        <end position="86"/>
    </location>
</feature>
<reference evidence="3" key="1">
    <citation type="submission" date="2020-05" db="UniProtKB">
        <authorList>
            <consortium name="EnsemblMetazoa"/>
        </authorList>
    </citation>
    <scope>IDENTIFICATION</scope>
    <source>
        <strain evidence="3">Aabys</strain>
    </source>
</reference>
<dbReference type="KEGG" id="mde:101896030"/>
<name>A0A1I8NBE9_MUSDO</name>
<dbReference type="CDD" id="cd01670">
    <property type="entry name" value="Death"/>
    <property type="match status" value="1"/>
</dbReference>
<evidence type="ECO:0000313" key="3">
    <source>
        <dbReference type="EnsemblMetazoa" id="MDOA013513-PA"/>
    </source>
</evidence>
<dbReference type="VEuPathDB" id="VectorBase:MDOA013513"/>
<dbReference type="PROSITE" id="PS50017">
    <property type="entry name" value="DEATH_DOMAIN"/>
    <property type="match status" value="1"/>
</dbReference>
<accession>A0A1I8NBE9</accession>
<dbReference type="RefSeq" id="XP_005190084.1">
    <property type="nucleotide sequence ID" value="XM_005190027.3"/>
</dbReference>
<dbReference type="GO" id="GO:0042981">
    <property type="term" value="P:regulation of apoptotic process"/>
    <property type="evidence" value="ECO:0007669"/>
    <property type="project" value="InterPro"/>
</dbReference>
<dbReference type="eggNOG" id="ENOG502SE91">
    <property type="taxonomic scope" value="Eukaryota"/>
</dbReference>
<evidence type="ECO:0000313" key="5">
    <source>
        <dbReference type="RefSeq" id="XP_005190084.1"/>
    </source>
</evidence>
<dbReference type="Gene3D" id="1.10.533.10">
    <property type="entry name" value="Death Domain, Fas"/>
    <property type="match status" value="2"/>
</dbReference>
<gene>
    <name evidence="3" type="primary">101896030</name>
    <name evidence="5" type="synonym">LOC101896030</name>
</gene>
<dbReference type="SMART" id="SM00005">
    <property type="entry name" value="DEATH"/>
    <property type="match status" value="1"/>
</dbReference>
<dbReference type="Proteomes" id="UP001652621">
    <property type="component" value="Unplaced"/>
</dbReference>
<evidence type="ECO:0000259" key="1">
    <source>
        <dbReference type="PROSITE" id="PS50017"/>
    </source>
</evidence>
<evidence type="ECO:0000313" key="4">
    <source>
        <dbReference type="Proteomes" id="UP001652621"/>
    </source>
</evidence>
<dbReference type="VEuPathDB" id="VectorBase:MDOMA2_013692"/>
<dbReference type="EnsemblMetazoa" id="MDOA013513-RA">
    <property type="protein sequence ID" value="MDOA013513-PA"/>
    <property type="gene ID" value="MDOA013513"/>
</dbReference>
<dbReference type="GO" id="GO:0007165">
    <property type="term" value="P:signal transduction"/>
    <property type="evidence" value="ECO:0007669"/>
    <property type="project" value="InterPro"/>
</dbReference>
<dbReference type="STRING" id="7370.A0A1I8NBE9"/>
<protein>
    <submittedName>
        <fullName evidence="5">Fas-associated death domain protein</fullName>
    </submittedName>
</protein>
<dbReference type="SUPFAM" id="SSF47986">
    <property type="entry name" value="DEATH domain"/>
    <property type="match status" value="2"/>
</dbReference>
<sequence length="253" mass="29353">MAQHWSYDILKHIAINDKDAQDNLEDLKSILLDDIGSTRNMCRIKDMTDLIDCLERHDALSENNIEPLREIADQFGNKELEEAICNYFAPKDSSGFTEPYNQYKELRLADEVRSHLSINGDSQHAEVRGRMSNDNVRFQSGQSQTLPPPLPTPTIYPQELTDRKRAAIHKLIANEIGKFWRALGRELQLSQGQLDALEMEYPRDLVSRVYKLLQVFEEDECHDSKQNVLVLCRALEDCRRKDLRRKVEDIMSH</sequence>
<keyword evidence="4" id="KW-1185">Reference proteome</keyword>
<reference evidence="5" key="2">
    <citation type="submission" date="2025-04" db="UniProtKB">
        <authorList>
            <consortium name="RefSeq"/>
        </authorList>
    </citation>
    <scope>IDENTIFICATION</scope>
    <source>
        <strain evidence="5">Aabys</strain>
    </source>
</reference>
<dbReference type="PROSITE" id="PS50168">
    <property type="entry name" value="DED"/>
    <property type="match status" value="1"/>
</dbReference>
<dbReference type="InterPro" id="IPR000488">
    <property type="entry name" value="Death_dom"/>
</dbReference>
<feature type="domain" description="Death" evidence="1">
    <location>
        <begin position="165"/>
        <end position="251"/>
    </location>
</feature>
<proteinExistence type="predicted"/>